<dbReference type="EMBL" id="GDHC01012387">
    <property type="protein sequence ID" value="JAQ06242.1"/>
    <property type="molecule type" value="Transcribed_RNA"/>
</dbReference>
<dbReference type="PANTHER" id="PTHR21557">
    <property type="entry name" value="CORDON-BLEU"/>
    <property type="match status" value="1"/>
</dbReference>
<feature type="compositionally biased region" description="Low complexity" evidence="1">
    <location>
        <begin position="370"/>
        <end position="386"/>
    </location>
</feature>
<feature type="region of interest" description="Disordered" evidence="1">
    <location>
        <begin position="709"/>
        <end position="758"/>
    </location>
</feature>
<feature type="compositionally biased region" description="Basic and acidic residues" evidence="1">
    <location>
        <begin position="709"/>
        <end position="723"/>
    </location>
</feature>
<dbReference type="GO" id="GO:0003785">
    <property type="term" value="F:actin monomer binding"/>
    <property type="evidence" value="ECO:0007669"/>
    <property type="project" value="InterPro"/>
</dbReference>
<dbReference type="PROSITE" id="PS51082">
    <property type="entry name" value="WH2"/>
    <property type="match status" value="1"/>
</dbReference>
<feature type="region of interest" description="Disordered" evidence="1">
    <location>
        <begin position="672"/>
        <end position="695"/>
    </location>
</feature>
<name>A0A146LH08_LYGHE</name>
<evidence type="ECO:0000256" key="1">
    <source>
        <dbReference type="SAM" id="MobiDB-lite"/>
    </source>
</evidence>
<gene>
    <name evidence="3" type="primary">Cobll1</name>
    <name evidence="3" type="ORF">g.90066</name>
</gene>
<feature type="non-terminal residue" evidence="3">
    <location>
        <position position="1"/>
    </location>
</feature>
<dbReference type="InterPro" id="IPR039895">
    <property type="entry name" value="COBL-like"/>
</dbReference>
<dbReference type="SUPFAM" id="SSF54236">
    <property type="entry name" value="Ubiquitin-like"/>
    <property type="match status" value="1"/>
</dbReference>
<feature type="compositionally biased region" description="Pro residues" evidence="1">
    <location>
        <begin position="327"/>
        <end position="338"/>
    </location>
</feature>
<sequence length="1141" mass="126587">APDPPIQSSQVDRFIRQSTRARRQLSDFICQNTAIPCFHFDFSLPTLSSFYRISEDTILGYFWISATFTFLDYDVLRSLCTVNHRMSPPLMVTEDTPPDMLTGHMDLRLVLPNGTRVRMSVDRRTPMMDLLVQVTTAYKISPAGHVLQPYGECGLLPYKPSTPIGALDTWTVHIVPKHQALQNPASKISLKQVQQPFETTFRFQVNLPKNQLYVTRVTGRTMMREVLHQACSEKNLDPNKYTLRHPKHLDRSLCEELSVMEYGHNQVSMVSNRILPSAVSSEDILAMAAYSGKSSESSSRSLSPDSSVSPGAPVQPSRPLRKRRPAPKPPTKPAPPPPKKPEAQKDPPSNGPVICHSRTSSDSSGYHEASVLSESPDSNNSSLPDSLPRRSKLPSKSEPKPNNKLSRSLSNLHHESTAPTTSMKPAQSTSCLAPSRKKKPAPPPPVLAIAEEEREDLMPARSSRTLPPGARLIEEIPVEPPIRPTDPSSRLSPPPVASSVESKGLTIEEEPTSNSVGTLSDIETERVEDEIERMFEEATREHVSLESGVDVGDSSPGIPSPEASGLPSPELIPDPLQETLHKLPDSPLKEEEDPFNWEYKLPAPPTFRDVVERDDASSPSMTEYSTMTVGKMKEVLYQPSAAGDRPEPPKVIGVMERRAVVQELATVIEAPTRGLAASKEPEPPPKPKPVNEKVLDNFTITTYSGTREPVKVFQEKPSPKRYETNLARRSSFTDKDSNEKKTPERRAYMSGGVKRSVSHVSPLARARLGLSVSNSDLMSAVEHPDEEDEPVFHRAKAPLRKTTSELSINIDLSDERDEDFVEKQDRQNGLQSLNVLKNILPHLSRSQGALNHIESSNNEKTTIAKEYQGPARPNISISTWGERPKRQISIKSDRDYVIGGVKINPAHQNGIGGMNGSVNGYLAPLKPPAPAPKPQPPEKPSAKIPKTPSFKGPKTLVYKMLETGNTKPLKQILERDKFPGESIKRVQKEKEETPLARLESDHVPIVRAVELKKPYKMELENRMIKDPVPPPSLPLETKVEPPVLRRLAKSDAPRMVIESPPRPVSCYLFGYEPSVGQKSPPNPPPPPKKYTSIIDLSQPVALKPVSSRFLKPRQREVDPREELMASIRTFGKNSLRKVSAR</sequence>
<dbReference type="AlphaFoldDB" id="A0A146LH08"/>
<reference evidence="3" key="1">
    <citation type="journal article" date="2016" name="Gigascience">
        <title>De novo construction of an expanded transcriptome assembly for the western tarnished plant bug, Lygus hesperus.</title>
        <authorList>
            <person name="Tassone E.E."/>
            <person name="Geib S.M."/>
            <person name="Hall B."/>
            <person name="Fabrick J.A."/>
            <person name="Brent C.S."/>
            <person name="Hull J.J."/>
        </authorList>
    </citation>
    <scope>NUCLEOTIDE SEQUENCE</scope>
</reference>
<feature type="compositionally biased region" description="Pro residues" evidence="1">
    <location>
        <begin position="925"/>
        <end position="939"/>
    </location>
</feature>
<organism evidence="3">
    <name type="scientific">Lygus hesperus</name>
    <name type="common">Western plant bug</name>
    <dbReference type="NCBI Taxonomy" id="30085"/>
    <lineage>
        <taxon>Eukaryota</taxon>
        <taxon>Metazoa</taxon>
        <taxon>Ecdysozoa</taxon>
        <taxon>Arthropoda</taxon>
        <taxon>Hexapoda</taxon>
        <taxon>Insecta</taxon>
        <taxon>Pterygota</taxon>
        <taxon>Neoptera</taxon>
        <taxon>Paraneoptera</taxon>
        <taxon>Hemiptera</taxon>
        <taxon>Heteroptera</taxon>
        <taxon>Panheteroptera</taxon>
        <taxon>Cimicomorpha</taxon>
        <taxon>Miridae</taxon>
        <taxon>Mirini</taxon>
        <taxon>Lygus</taxon>
    </lineage>
</organism>
<feature type="compositionally biased region" description="Basic and acidic residues" evidence="1">
    <location>
        <begin position="579"/>
        <end position="589"/>
    </location>
</feature>
<accession>A0A146LH08</accession>
<feature type="region of interest" description="Disordered" evidence="1">
    <location>
        <begin position="293"/>
        <end position="523"/>
    </location>
</feature>
<protein>
    <submittedName>
        <fullName evidence="3">Cordon-bleu protein-like 1</fullName>
    </submittedName>
</protein>
<feature type="compositionally biased region" description="Low complexity" evidence="1">
    <location>
        <begin position="293"/>
        <end position="309"/>
    </location>
</feature>
<dbReference type="PANTHER" id="PTHR21557:SF2">
    <property type="entry name" value="CORDON-BLEU PROTEIN-LIKE 1"/>
    <property type="match status" value="1"/>
</dbReference>
<dbReference type="InterPro" id="IPR003124">
    <property type="entry name" value="WH2_dom"/>
</dbReference>
<evidence type="ECO:0000259" key="2">
    <source>
        <dbReference type="PROSITE" id="PS51082"/>
    </source>
</evidence>
<feature type="compositionally biased region" description="Polar residues" evidence="1">
    <location>
        <begin position="403"/>
        <end position="432"/>
    </location>
</feature>
<dbReference type="InterPro" id="IPR029071">
    <property type="entry name" value="Ubiquitin-like_domsf"/>
</dbReference>
<feature type="region of interest" description="Disordered" evidence="1">
    <location>
        <begin position="540"/>
        <end position="602"/>
    </location>
</feature>
<feature type="compositionally biased region" description="Basic and acidic residues" evidence="1">
    <location>
        <begin position="731"/>
        <end position="747"/>
    </location>
</feature>
<feature type="domain" description="WH2" evidence="2">
    <location>
        <begin position="1119"/>
        <end position="1138"/>
    </location>
</feature>
<feature type="region of interest" description="Disordered" evidence="1">
    <location>
        <begin position="922"/>
        <end position="950"/>
    </location>
</feature>
<feature type="compositionally biased region" description="Basic and acidic residues" evidence="1">
    <location>
        <begin position="679"/>
        <end position="695"/>
    </location>
</feature>
<proteinExistence type="predicted"/>
<evidence type="ECO:0000313" key="3">
    <source>
        <dbReference type="EMBL" id="JAQ06242.1"/>
    </source>
</evidence>
<dbReference type="Gene3D" id="3.10.20.90">
    <property type="entry name" value="Phosphatidylinositol 3-kinase Catalytic Subunit, Chain A, domain 1"/>
    <property type="match status" value="1"/>
</dbReference>